<sequence>MPDEKHLTVTITVDAPPRTVYEAVLDVRGWWSAALVGESRAVGDVFEFEVPGVHWSRHRVTEIVPGERVAWRTLDARMTFLDDEAEWAGTDIEFAISERAGRTELRFTHHGVTPGSECFDACSDGWGFYIGTSLRELVTSGTGRPNGLPAEAALAEEAGR</sequence>
<name>A0A1M7B3Y5_PSETH</name>
<dbReference type="AlphaFoldDB" id="A0A1M7B3Y5"/>
<dbReference type="Proteomes" id="UP000184363">
    <property type="component" value="Unassembled WGS sequence"/>
</dbReference>
<protein>
    <submittedName>
        <fullName evidence="3">Uncharacterized conserved protein YndB, AHSA1/START domain</fullName>
    </submittedName>
</protein>
<dbReference type="RefSeq" id="WP_073460475.1">
    <property type="nucleotide sequence ID" value="NZ_FRAP01000032.1"/>
</dbReference>
<dbReference type="STRING" id="1848.SAMN05443637_13222"/>
<evidence type="ECO:0000313" key="3">
    <source>
        <dbReference type="EMBL" id="SHL49683.1"/>
    </source>
</evidence>
<dbReference type="InterPro" id="IPR023393">
    <property type="entry name" value="START-like_dom_sf"/>
</dbReference>
<evidence type="ECO:0000259" key="2">
    <source>
        <dbReference type="Pfam" id="PF08327"/>
    </source>
</evidence>
<keyword evidence="4" id="KW-1185">Reference proteome</keyword>
<dbReference type="CDD" id="cd07814">
    <property type="entry name" value="SRPBCC_CalC_Aha1-like"/>
    <property type="match status" value="1"/>
</dbReference>
<gene>
    <name evidence="3" type="ORF">SAMN05443637_13222</name>
</gene>
<reference evidence="3 4" key="1">
    <citation type="submission" date="2016-11" db="EMBL/GenBank/DDBJ databases">
        <authorList>
            <person name="Jaros S."/>
            <person name="Januszkiewicz K."/>
            <person name="Wedrychowicz H."/>
        </authorList>
    </citation>
    <scope>NUCLEOTIDE SEQUENCE [LARGE SCALE GENOMIC DNA]</scope>
    <source>
        <strain evidence="3 4">DSM 43832</strain>
    </source>
</reference>
<evidence type="ECO:0000313" key="4">
    <source>
        <dbReference type="Proteomes" id="UP000184363"/>
    </source>
</evidence>
<dbReference type="EMBL" id="FRAP01000032">
    <property type="protein sequence ID" value="SHL49683.1"/>
    <property type="molecule type" value="Genomic_DNA"/>
</dbReference>
<dbReference type="Pfam" id="PF08327">
    <property type="entry name" value="AHSA1"/>
    <property type="match status" value="1"/>
</dbReference>
<feature type="domain" description="Activator of Hsp90 ATPase homologue 1/2-like C-terminal" evidence="2">
    <location>
        <begin position="14"/>
        <end position="138"/>
    </location>
</feature>
<dbReference type="Gene3D" id="3.30.530.20">
    <property type="match status" value="1"/>
</dbReference>
<dbReference type="SUPFAM" id="SSF55961">
    <property type="entry name" value="Bet v1-like"/>
    <property type="match status" value="1"/>
</dbReference>
<proteinExistence type="inferred from homology"/>
<evidence type="ECO:0000256" key="1">
    <source>
        <dbReference type="ARBA" id="ARBA00006817"/>
    </source>
</evidence>
<organism evidence="3 4">
    <name type="scientific">Pseudonocardia thermophila</name>
    <dbReference type="NCBI Taxonomy" id="1848"/>
    <lineage>
        <taxon>Bacteria</taxon>
        <taxon>Bacillati</taxon>
        <taxon>Actinomycetota</taxon>
        <taxon>Actinomycetes</taxon>
        <taxon>Pseudonocardiales</taxon>
        <taxon>Pseudonocardiaceae</taxon>
        <taxon>Pseudonocardia</taxon>
    </lineage>
</organism>
<dbReference type="InterPro" id="IPR013538">
    <property type="entry name" value="ASHA1/2-like_C"/>
</dbReference>
<comment type="similarity">
    <text evidence="1">Belongs to the AHA1 family.</text>
</comment>
<accession>A0A1M7B3Y5</accession>
<dbReference type="OrthoDB" id="287565at2"/>